<evidence type="ECO:0000259" key="1">
    <source>
        <dbReference type="Pfam" id="PF02518"/>
    </source>
</evidence>
<sequence length="407" mass="43198">MTSPPVAGLLVLVLATLTALLVVAVGWALGRWGTGRRLTSDADRARFETLHLTALAAPSLRQGLSQEGARPAARHLRALLGTPALALVSATELLAWEGADDGGGSGGSHASHAVDHAARAVRESRTRVLGPREVACERPGCTLRGAVVSVLGVQDRVIGAVVAYSRERPTAQLVRATEEVARWVASQVELAELDQQRSRTAEAELRALRAQISPHFVYNCLAAIAVFVRTDPDRARELLLDFADFTRYAFRREAAFTTLADELRNVERYLVLEQARFGDRLVVDLTVAQEVLAVTVPFLSVQPLVENAVRHGLESGRATVRVVVRADDDGDGATISVDDDGAGADPAVVLAAVEGRGSPDSIGLGNVDLRLRQVFGDAAGLVVDTAPGAGTRVSFRVPKFAVGVRPG</sequence>
<accession>A0ABV7WI96</accession>
<keyword evidence="3" id="KW-0418">Kinase</keyword>
<dbReference type="Proteomes" id="UP001595685">
    <property type="component" value="Unassembled WGS sequence"/>
</dbReference>
<dbReference type="GO" id="GO:0004673">
    <property type="term" value="F:protein histidine kinase activity"/>
    <property type="evidence" value="ECO:0007669"/>
    <property type="project" value="UniProtKB-EC"/>
</dbReference>
<dbReference type="InterPro" id="IPR050640">
    <property type="entry name" value="Bact_2-comp_sensor_kinase"/>
</dbReference>
<feature type="domain" description="Histidine kinase/HSP90-like ATPase" evidence="1">
    <location>
        <begin position="301"/>
        <end position="399"/>
    </location>
</feature>
<dbReference type="RefSeq" id="WP_340295255.1">
    <property type="nucleotide sequence ID" value="NZ_JBBEOI010000221.1"/>
</dbReference>
<proteinExistence type="predicted"/>
<evidence type="ECO:0000313" key="3">
    <source>
        <dbReference type="EMBL" id="MFC3689585.1"/>
    </source>
</evidence>
<keyword evidence="3" id="KW-0808">Transferase</keyword>
<comment type="caution">
    <text evidence="3">The sequence shown here is derived from an EMBL/GenBank/DDBJ whole genome shotgun (WGS) entry which is preliminary data.</text>
</comment>
<evidence type="ECO:0000259" key="2">
    <source>
        <dbReference type="Pfam" id="PF06580"/>
    </source>
</evidence>
<dbReference type="InterPro" id="IPR003594">
    <property type="entry name" value="HATPase_dom"/>
</dbReference>
<dbReference type="Pfam" id="PF02518">
    <property type="entry name" value="HATPase_c"/>
    <property type="match status" value="1"/>
</dbReference>
<dbReference type="InterPro" id="IPR036890">
    <property type="entry name" value="HATPase_C_sf"/>
</dbReference>
<reference evidence="4" key="1">
    <citation type="journal article" date="2019" name="Int. J. Syst. Evol. Microbiol.">
        <title>The Global Catalogue of Microorganisms (GCM) 10K type strain sequencing project: providing services to taxonomists for standard genome sequencing and annotation.</title>
        <authorList>
            <consortium name="The Broad Institute Genomics Platform"/>
            <consortium name="The Broad Institute Genome Sequencing Center for Infectious Disease"/>
            <person name="Wu L."/>
            <person name="Ma J."/>
        </authorList>
    </citation>
    <scope>NUCLEOTIDE SEQUENCE [LARGE SCALE GENOMIC DNA]</scope>
    <source>
        <strain evidence="4">NCAIM B.02333</strain>
    </source>
</reference>
<gene>
    <name evidence="3" type="ORF">ACFOLH_14635</name>
</gene>
<protein>
    <submittedName>
        <fullName evidence="3">Sensor histidine kinase</fullName>
        <ecNumber evidence="3">2.7.13.3</ecNumber>
    </submittedName>
</protein>
<organism evidence="3 4">
    <name type="scientific">Aquipuribacter hungaricus</name>
    <dbReference type="NCBI Taxonomy" id="545624"/>
    <lineage>
        <taxon>Bacteria</taxon>
        <taxon>Bacillati</taxon>
        <taxon>Actinomycetota</taxon>
        <taxon>Actinomycetes</taxon>
        <taxon>Micrococcales</taxon>
        <taxon>Intrasporangiaceae</taxon>
        <taxon>Aquipuribacter</taxon>
    </lineage>
</organism>
<name>A0ABV7WI96_9MICO</name>
<feature type="domain" description="Signal transduction histidine kinase internal region" evidence="2">
    <location>
        <begin position="203"/>
        <end position="281"/>
    </location>
</feature>
<dbReference type="InterPro" id="IPR010559">
    <property type="entry name" value="Sig_transdc_His_kin_internal"/>
</dbReference>
<dbReference type="EC" id="2.7.13.3" evidence="3"/>
<evidence type="ECO:0000313" key="4">
    <source>
        <dbReference type="Proteomes" id="UP001595685"/>
    </source>
</evidence>
<dbReference type="Pfam" id="PF06580">
    <property type="entry name" value="His_kinase"/>
    <property type="match status" value="1"/>
</dbReference>
<dbReference type="Gene3D" id="3.30.565.10">
    <property type="entry name" value="Histidine kinase-like ATPase, C-terminal domain"/>
    <property type="match status" value="1"/>
</dbReference>
<keyword evidence="4" id="KW-1185">Reference proteome</keyword>
<dbReference type="PANTHER" id="PTHR34220">
    <property type="entry name" value="SENSOR HISTIDINE KINASE YPDA"/>
    <property type="match status" value="1"/>
</dbReference>
<dbReference type="SUPFAM" id="SSF55874">
    <property type="entry name" value="ATPase domain of HSP90 chaperone/DNA topoisomerase II/histidine kinase"/>
    <property type="match status" value="1"/>
</dbReference>
<dbReference type="PANTHER" id="PTHR34220:SF7">
    <property type="entry name" value="SENSOR HISTIDINE KINASE YPDA"/>
    <property type="match status" value="1"/>
</dbReference>
<dbReference type="EMBL" id="JBHRWW010000011">
    <property type="protein sequence ID" value="MFC3689585.1"/>
    <property type="molecule type" value="Genomic_DNA"/>
</dbReference>